<sequence length="190" mass="20850">MARVYYRLVLTVLCALAAYVTPVYTLRYPYHLPYFGGGLVAALLAWGFLQMAVLLEPEVKPGVQFIVGAGFAVVSWAHISVVACLTIIPQVVRAGRLLDTFDPIWILGGLSPLVVPAAAVALRIAGRPLLPSLAAALFRFSVPLGFLSLIPRWLHLPKQFRWLFLFTGVMFLVLDGLGFDFRPKGRARSA</sequence>
<organism evidence="2 3">
    <name type="scientific">Symbiobacterium thermophilum</name>
    <dbReference type="NCBI Taxonomy" id="2734"/>
    <lineage>
        <taxon>Bacteria</taxon>
        <taxon>Bacillati</taxon>
        <taxon>Bacillota</taxon>
        <taxon>Clostridia</taxon>
        <taxon>Eubacteriales</taxon>
        <taxon>Symbiobacteriaceae</taxon>
        <taxon>Symbiobacterium</taxon>
    </lineage>
</organism>
<gene>
    <name evidence="2" type="ORF">CWE10_07135</name>
</gene>
<dbReference type="Proteomes" id="UP000732377">
    <property type="component" value="Unassembled WGS sequence"/>
</dbReference>
<reference evidence="2" key="1">
    <citation type="submission" date="2017-11" db="EMBL/GenBank/DDBJ databases">
        <title>Three new genomes from thermophilic consortium.</title>
        <authorList>
            <person name="Quaggio R."/>
            <person name="Amgarten D."/>
            <person name="Setubal J.C."/>
        </authorList>
    </citation>
    <scope>NUCLEOTIDE SEQUENCE</scope>
    <source>
        <strain evidence="2">ZCTH01-B2</strain>
    </source>
</reference>
<feature type="transmembrane region" description="Helical" evidence="1">
    <location>
        <begin position="35"/>
        <end position="55"/>
    </location>
</feature>
<feature type="transmembrane region" description="Helical" evidence="1">
    <location>
        <begin position="160"/>
        <end position="179"/>
    </location>
</feature>
<evidence type="ECO:0000313" key="3">
    <source>
        <dbReference type="Proteomes" id="UP000732377"/>
    </source>
</evidence>
<feature type="transmembrane region" description="Helical" evidence="1">
    <location>
        <begin position="67"/>
        <end position="92"/>
    </location>
</feature>
<proteinExistence type="predicted"/>
<name>A0A953I2V9_SYMTR</name>
<dbReference type="EMBL" id="PIUK01000051">
    <property type="protein sequence ID" value="MBY6275986.1"/>
    <property type="molecule type" value="Genomic_DNA"/>
</dbReference>
<dbReference type="AlphaFoldDB" id="A0A953I2V9"/>
<keyword evidence="1" id="KW-0812">Transmembrane</keyword>
<comment type="caution">
    <text evidence="2">The sequence shown here is derived from an EMBL/GenBank/DDBJ whole genome shotgun (WGS) entry which is preliminary data.</text>
</comment>
<dbReference type="RefSeq" id="WP_273378900.1">
    <property type="nucleotide sequence ID" value="NZ_PIUK01000051.1"/>
</dbReference>
<evidence type="ECO:0000256" key="1">
    <source>
        <dbReference type="SAM" id="Phobius"/>
    </source>
</evidence>
<keyword evidence="1" id="KW-1133">Transmembrane helix</keyword>
<feature type="transmembrane region" description="Helical" evidence="1">
    <location>
        <begin position="104"/>
        <end position="124"/>
    </location>
</feature>
<feature type="transmembrane region" description="Helical" evidence="1">
    <location>
        <begin position="136"/>
        <end position="154"/>
    </location>
</feature>
<keyword evidence="1" id="KW-0472">Membrane</keyword>
<protein>
    <submittedName>
        <fullName evidence="2">Uncharacterized protein</fullName>
    </submittedName>
</protein>
<evidence type="ECO:0000313" key="2">
    <source>
        <dbReference type="EMBL" id="MBY6275986.1"/>
    </source>
</evidence>
<accession>A0A953I2V9</accession>